<evidence type="ECO:0008006" key="8">
    <source>
        <dbReference type="Google" id="ProtNLM"/>
    </source>
</evidence>
<comment type="similarity">
    <text evidence="2">Belongs to the transposase mutator family.</text>
</comment>
<sequence>MLSLHARGLTTREISARFADMYGASVSKDTISRITDRVVEEMTACAARRCPLDRAGRQSQ</sequence>
<evidence type="ECO:0000256" key="3">
    <source>
        <dbReference type="ARBA" id="ARBA00022578"/>
    </source>
</evidence>
<dbReference type="RefSeq" id="WP_372511182.1">
    <property type="nucleotide sequence ID" value="NZ_AP022614.1"/>
</dbReference>
<organism evidence="6 7">
    <name type="scientific">Mycobacterium parmense</name>
    <dbReference type="NCBI Taxonomy" id="185642"/>
    <lineage>
        <taxon>Bacteria</taxon>
        <taxon>Bacillati</taxon>
        <taxon>Actinomycetota</taxon>
        <taxon>Actinomycetes</taxon>
        <taxon>Mycobacteriales</taxon>
        <taxon>Mycobacteriaceae</taxon>
        <taxon>Mycobacterium</taxon>
        <taxon>Mycobacterium simiae complex</taxon>
    </lineage>
</organism>
<accession>A0A7I7YPA4</accession>
<dbReference type="InterPro" id="IPR001207">
    <property type="entry name" value="Transposase_mutator"/>
</dbReference>
<evidence type="ECO:0000313" key="7">
    <source>
        <dbReference type="Proteomes" id="UP000467105"/>
    </source>
</evidence>
<gene>
    <name evidence="6" type="ORF">MPRM_09760</name>
</gene>
<dbReference type="GO" id="GO:0006313">
    <property type="term" value="P:DNA transposition"/>
    <property type="evidence" value="ECO:0007669"/>
    <property type="project" value="InterPro"/>
</dbReference>
<dbReference type="GO" id="GO:0003677">
    <property type="term" value="F:DNA binding"/>
    <property type="evidence" value="ECO:0007669"/>
    <property type="project" value="UniProtKB-KW"/>
</dbReference>
<dbReference type="Pfam" id="PF00872">
    <property type="entry name" value="Transposase_mut"/>
    <property type="match status" value="1"/>
</dbReference>
<keyword evidence="4" id="KW-0238">DNA-binding</keyword>
<evidence type="ECO:0000256" key="5">
    <source>
        <dbReference type="ARBA" id="ARBA00023172"/>
    </source>
</evidence>
<comment type="function">
    <text evidence="1">Required for the transposition of the insertion element.</text>
</comment>
<evidence type="ECO:0000313" key="6">
    <source>
        <dbReference type="EMBL" id="BBZ43695.1"/>
    </source>
</evidence>
<protein>
    <recommendedName>
        <fullName evidence="8">Mutator family transposase</fullName>
    </recommendedName>
</protein>
<keyword evidence="7" id="KW-1185">Reference proteome</keyword>
<name>A0A7I7YPA4_9MYCO</name>
<reference evidence="6 7" key="1">
    <citation type="journal article" date="2019" name="Emerg. Microbes Infect.">
        <title>Comprehensive subspecies identification of 175 nontuberculous mycobacteria species based on 7547 genomic profiles.</title>
        <authorList>
            <person name="Matsumoto Y."/>
            <person name="Kinjo T."/>
            <person name="Motooka D."/>
            <person name="Nabeya D."/>
            <person name="Jung N."/>
            <person name="Uechi K."/>
            <person name="Horii T."/>
            <person name="Iida T."/>
            <person name="Fujita J."/>
            <person name="Nakamura S."/>
        </authorList>
    </citation>
    <scope>NUCLEOTIDE SEQUENCE [LARGE SCALE GENOMIC DNA]</scope>
    <source>
        <strain evidence="6 7">JCM 14742</strain>
    </source>
</reference>
<evidence type="ECO:0000256" key="4">
    <source>
        <dbReference type="ARBA" id="ARBA00023125"/>
    </source>
</evidence>
<proteinExistence type="inferred from homology"/>
<evidence type="ECO:0000256" key="1">
    <source>
        <dbReference type="ARBA" id="ARBA00002190"/>
    </source>
</evidence>
<keyword evidence="5" id="KW-0233">DNA recombination</keyword>
<keyword evidence="3" id="KW-0815">Transposition</keyword>
<evidence type="ECO:0000256" key="2">
    <source>
        <dbReference type="ARBA" id="ARBA00010961"/>
    </source>
</evidence>
<dbReference type="GO" id="GO:0004803">
    <property type="term" value="F:transposase activity"/>
    <property type="evidence" value="ECO:0007669"/>
    <property type="project" value="InterPro"/>
</dbReference>
<dbReference type="AlphaFoldDB" id="A0A7I7YPA4"/>
<dbReference type="EMBL" id="AP022614">
    <property type="protein sequence ID" value="BBZ43695.1"/>
    <property type="molecule type" value="Genomic_DNA"/>
</dbReference>
<dbReference type="Proteomes" id="UP000467105">
    <property type="component" value="Chromosome"/>
</dbReference>